<accession>A0ACA9QG28</accession>
<reference evidence="1" key="1">
    <citation type="submission" date="2021-06" db="EMBL/GenBank/DDBJ databases">
        <authorList>
            <person name="Kallberg Y."/>
            <person name="Tangrot J."/>
            <person name="Rosling A."/>
        </authorList>
    </citation>
    <scope>NUCLEOTIDE SEQUENCE</scope>
    <source>
        <strain evidence="1">IL203A</strain>
    </source>
</reference>
<evidence type="ECO:0000313" key="2">
    <source>
        <dbReference type="Proteomes" id="UP000789702"/>
    </source>
</evidence>
<name>A0ACA9QG28_9GLOM</name>
<keyword evidence="2" id="KW-1185">Reference proteome</keyword>
<organism evidence="1 2">
    <name type="scientific">Dentiscutata heterogama</name>
    <dbReference type="NCBI Taxonomy" id="1316150"/>
    <lineage>
        <taxon>Eukaryota</taxon>
        <taxon>Fungi</taxon>
        <taxon>Fungi incertae sedis</taxon>
        <taxon>Mucoromycota</taxon>
        <taxon>Glomeromycotina</taxon>
        <taxon>Glomeromycetes</taxon>
        <taxon>Diversisporales</taxon>
        <taxon>Gigasporaceae</taxon>
        <taxon>Dentiscutata</taxon>
    </lineage>
</organism>
<gene>
    <name evidence="1" type="ORF">DHETER_LOCUS14411</name>
</gene>
<feature type="non-terminal residue" evidence="1">
    <location>
        <position position="1"/>
    </location>
</feature>
<proteinExistence type="predicted"/>
<comment type="caution">
    <text evidence="1">The sequence shown here is derived from an EMBL/GenBank/DDBJ whole genome shotgun (WGS) entry which is preliminary data.</text>
</comment>
<feature type="non-terminal residue" evidence="1">
    <location>
        <position position="94"/>
    </location>
</feature>
<dbReference type="Proteomes" id="UP000789702">
    <property type="component" value="Unassembled WGS sequence"/>
</dbReference>
<evidence type="ECO:0000313" key="1">
    <source>
        <dbReference type="EMBL" id="CAG8747058.1"/>
    </source>
</evidence>
<dbReference type="EMBL" id="CAJVPU010044114">
    <property type="protein sequence ID" value="CAG8747058.1"/>
    <property type="molecule type" value="Genomic_DNA"/>
</dbReference>
<sequence>NMSFEFSNAKTIFISEDDKDTEKEDNEINILKFKLLVKGKDNKAFLAKIKKFEFLIAYKTRKESGLGIQIVDEVDFNYFIKEYNQAKANKKDIQ</sequence>
<protein>
    <submittedName>
        <fullName evidence="1">4203_t:CDS:1</fullName>
    </submittedName>
</protein>